<proteinExistence type="predicted"/>
<name>A0A1G5S4J9_9FIRM</name>
<dbReference type="Proteomes" id="UP000199208">
    <property type="component" value="Unassembled WGS sequence"/>
</dbReference>
<keyword evidence="2" id="KW-1185">Reference proteome</keyword>
<dbReference type="STRING" id="1120920.SAMN03080599_02734"/>
<dbReference type="EMBL" id="FMWL01000018">
    <property type="protein sequence ID" value="SCZ81332.1"/>
    <property type="molecule type" value="Genomic_DNA"/>
</dbReference>
<reference evidence="1 2" key="1">
    <citation type="submission" date="2016-10" db="EMBL/GenBank/DDBJ databases">
        <authorList>
            <person name="de Groot N.N."/>
        </authorList>
    </citation>
    <scope>NUCLEOTIDE SEQUENCE [LARGE SCALE GENOMIC DNA]</scope>
    <source>
        <strain evidence="1 2">DSM 2784</strain>
    </source>
</reference>
<dbReference type="OrthoDB" id="1852051at2"/>
<gene>
    <name evidence="1" type="ORF">SAMN03080599_02734</name>
</gene>
<dbReference type="InterPro" id="IPR024787">
    <property type="entry name" value="EcsC"/>
</dbReference>
<evidence type="ECO:0000313" key="1">
    <source>
        <dbReference type="EMBL" id="SCZ81332.1"/>
    </source>
</evidence>
<dbReference type="PANTHER" id="PTHR41260">
    <property type="entry name" value="PROTEIN ECSC"/>
    <property type="match status" value="1"/>
</dbReference>
<dbReference type="AlphaFoldDB" id="A0A1G5S4J9"/>
<organism evidence="1 2">
    <name type="scientific">Acidaminobacter hydrogenoformans DSM 2784</name>
    <dbReference type="NCBI Taxonomy" id="1120920"/>
    <lineage>
        <taxon>Bacteria</taxon>
        <taxon>Bacillati</taxon>
        <taxon>Bacillota</taxon>
        <taxon>Clostridia</taxon>
        <taxon>Peptostreptococcales</taxon>
        <taxon>Acidaminobacteraceae</taxon>
        <taxon>Acidaminobacter</taxon>
    </lineage>
</organism>
<protein>
    <submittedName>
        <fullName evidence="1">EcsC protein family protein</fullName>
    </submittedName>
</protein>
<dbReference type="Pfam" id="PF12787">
    <property type="entry name" value="EcsC"/>
    <property type="match status" value="1"/>
</dbReference>
<sequence length="268" mass="30230">MEKNVNKQLKKVSRQERKLLREQRDSWLTYKTQPARDKLDAAIPEKLKAGLEAAFYKGFKLVFEKGDAVIEKTINREKALLRHEARDEIFMDNPSGKNLRKVHRQAKNAGAANTLIASVEGGALGFFGIGLPDIPIFIGMLMRTLHETGLSYGVDTESEEERIYALLLICGALTKNEERRRFNHQILLFEKRLKNGEPLGMSLEEQIKRTSEVLSRTLLTAKFVQGLPVIGVVGGAVNYAVTRKVASFAQLKYKKRYLLGKSEGKVLE</sequence>
<accession>A0A1G5S4J9</accession>
<dbReference type="RefSeq" id="WP_092592424.1">
    <property type="nucleotide sequence ID" value="NZ_FMWL01000018.1"/>
</dbReference>
<dbReference type="PANTHER" id="PTHR41260:SF1">
    <property type="entry name" value="PROTEIN ECSC"/>
    <property type="match status" value="1"/>
</dbReference>
<evidence type="ECO:0000313" key="2">
    <source>
        <dbReference type="Proteomes" id="UP000199208"/>
    </source>
</evidence>